<keyword evidence="2" id="KW-1185">Reference proteome</keyword>
<comment type="caution">
    <text evidence="1">The sequence shown here is derived from an EMBL/GenBank/DDBJ whole genome shotgun (WGS) entry which is preliminary data.</text>
</comment>
<gene>
    <name evidence="1" type="ORF">FB461_0561</name>
</gene>
<dbReference type="Proteomes" id="UP000315389">
    <property type="component" value="Unassembled WGS sequence"/>
</dbReference>
<evidence type="ECO:0000313" key="1">
    <source>
        <dbReference type="EMBL" id="TQL64076.1"/>
    </source>
</evidence>
<proteinExistence type="predicted"/>
<name>A0A542ZUZ3_RARFA</name>
<dbReference type="AlphaFoldDB" id="A0A542ZUZ3"/>
<protein>
    <submittedName>
        <fullName evidence="1">Uncharacterized protein DUF3515</fullName>
    </submittedName>
</protein>
<organism evidence="1 2">
    <name type="scientific">Rarobacter faecitabidus</name>
    <dbReference type="NCBI Taxonomy" id="13243"/>
    <lineage>
        <taxon>Bacteria</taxon>
        <taxon>Bacillati</taxon>
        <taxon>Actinomycetota</taxon>
        <taxon>Actinomycetes</taxon>
        <taxon>Micrococcales</taxon>
        <taxon>Rarobacteraceae</taxon>
        <taxon>Rarobacter</taxon>
    </lineage>
</organism>
<dbReference type="EMBL" id="VFOS01000001">
    <property type="protein sequence ID" value="TQL64076.1"/>
    <property type="molecule type" value="Genomic_DNA"/>
</dbReference>
<evidence type="ECO:0000313" key="2">
    <source>
        <dbReference type="Proteomes" id="UP000315389"/>
    </source>
</evidence>
<reference evidence="1 2" key="1">
    <citation type="submission" date="2019-06" db="EMBL/GenBank/DDBJ databases">
        <title>Sequencing the genomes of 1000 actinobacteria strains.</title>
        <authorList>
            <person name="Klenk H.-P."/>
        </authorList>
    </citation>
    <scope>NUCLEOTIDE SEQUENCE [LARGE SCALE GENOMIC DNA]</scope>
    <source>
        <strain evidence="1 2">DSM 4813</strain>
    </source>
</reference>
<sequence>MWAAVIGCLTAVAGCAPTIAVEPAAHADDAACGLVLARTPQTMDGHPQRQTTAQATTAWGDAGAAIALRCGVEQPGPSADCVSITYGDVTVDWIAQETTTGWRFTTYGRTPAVEVAVPSSLGLTQPGLTDLTDALASTIVTAHCT</sequence>
<dbReference type="InterPro" id="IPR021903">
    <property type="entry name" value="DUF3515"/>
</dbReference>
<dbReference type="Pfam" id="PF12028">
    <property type="entry name" value="DUF3515"/>
    <property type="match status" value="1"/>
</dbReference>
<accession>A0A542ZUZ3</accession>